<gene>
    <name evidence="8" type="ORF">GTQ55_17605</name>
    <name evidence="7" type="ORF">HNQ53_002009</name>
</gene>
<dbReference type="EMBL" id="JACHHR010000002">
    <property type="protein sequence ID" value="MBB5211791.1"/>
    <property type="molecule type" value="Genomic_DNA"/>
</dbReference>
<evidence type="ECO:0000313" key="8">
    <source>
        <dbReference type="EMBL" id="QHQ40615.1"/>
    </source>
</evidence>
<proteinExistence type="predicted"/>
<evidence type="ECO:0000313" key="7">
    <source>
        <dbReference type="EMBL" id="MBB5211791.1"/>
    </source>
</evidence>
<dbReference type="AlphaFoldDB" id="A0A6P1TG62"/>
<keyword evidence="5" id="KW-0732">Signal</keyword>
<feature type="signal peptide" evidence="5">
    <location>
        <begin position="1"/>
        <end position="20"/>
    </location>
</feature>
<dbReference type="PANTHER" id="PTHR35008">
    <property type="entry name" value="BLL4482 PROTEIN-RELATED"/>
    <property type="match status" value="1"/>
</dbReference>
<accession>A0A6P1TG62</accession>
<keyword evidence="2 4" id="KW-0479">Metal-binding</keyword>
<dbReference type="GO" id="GO:0046872">
    <property type="term" value="F:metal ion binding"/>
    <property type="evidence" value="ECO:0007669"/>
    <property type="project" value="UniProtKB-KW"/>
</dbReference>
<dbReference type="InterPro" id="IPR036909">
    <property type="entry name" value="Cyt_c-like_dom_sf"/>
</dbReference>
<keyword evidence="3 4" id="KW-0408">Iron</keyword>
<evidence type="ECO:0000259" key="6">
    <source>
        <dbReference type="PROSITE" id="PS51007"/>
    </source>
</evidence>
<dbReference type="InterPro" id="IPR051459">
    <property type="entry name" value="Cytochrome_c-type_DH"/>
</dbReference>
<evidence type="ECO:0000256" key="2">
    <source>
        <dbReference type="ARBA" id="ARBA00022723"/>
    </source>
</evidence>
<reference evidence="7 10" key="2">
    <citation type="submission" date="2020-08" db="EMBL/GenBank/DDBJ databases">
        <title>Genomic Encyclopedia of Type Strains, Phase IV (KMG-IV): sequencing the most valuable type-strain genomes for metagenomic binning, comparative biology and taxonomic classification.</title>
        <authorList>
            <person name="Goeker M."/>
        </authorList>
    </citation>
    <scope>NUCLEOTIDE SEQUENCE [LARGE SCALE GENOMIC DNA]</scope>
    <source>
        <strain evidence="7 10">DSM 11525</strain>
    </source>
</reference>
<protein>
    <submittedName>
        <fullName evidence="8">C-type cytochrome</fullName>
    </submittedName>
    <submittedName>
        <fullName evidence="7">Mono/diheme cytochrome c family protein</fullName>
    </submittedName>
</protein>
<keyword evidence="1 4" id="KW-0349">Heme</keyword>
<dbReference type="PROSITE" id="PS51007">
    <property type="entry name" value="CYTC"/>
    <property type="match status" value="1"/>
</dbReference>
<sequence length="129" mass="14194">MKRTLSIGTLFATLSLGAVASEQETRDLIGFGALTFADNCMKCHKIDGYGEEALYPSLRDPALLANKKLLIDTLLHGRSAPRRNGGEEDLMPPRDYLTDREIAAIIAFISNTWGDEVLLVSEEEIKAAR</sequence>
<evidence type="ECO:0000256" key="3">
    <source>
        <dbReference type="ARBA" id="ARBA00023004"/>
    </source>
</evidence>
<evidence type="ECO:0000313" key="9">
    <source>
        <dbReference type="Proteomes" id="UP000464675"/>
    </source>
</evidence>
<evidence type="ECO:0000313" key="10">
    <source>
        <dbReference type="Proteomes" id="UP000563601"/>
    </source>
</evidence>
<keyword evidence="9" id="KW-1185">Reference proteome</keyword>
<evidence type="ECO:0000256" key="4">
    <source>
        <dbReference type="PROSITE-ProRule" id="PRU00433"/>
    </source>
</evidence>
<name>A0A6P1TG62_9GAMM</name>
<dbReference type="PANTHER" id="PTHR35008:SF4">
    <property type="entry name" value="BLL4482 PROTEIN"/>
    <property type="match status" value="1"/>
</dbReference>
<dbReference type="OrthoDB" id="9779283at2"/>
<organism evidence="7 10">
    <name type="scientific">Microbulbifer hydrolyticus</name>
    <dbReference type="NCBI Taxonomy" id="48074"/>
    <lineage>
        <taxon>Bacteria</taxon>
        <taxon>Pseudomonadati</taxon>
        <taxon>Pseudomonadota</taxon>
        <taxon>Gammaproteobacteria</taxon>
        <taxon>Cellvibrionales</taxon>
        <taxon>Microbulbiferaceae</taxon>
        <taxon>Microbulbifer</taxon>
    </lineage>
</organism>
<dbReference type="SUPFAM" id="SSF46626">
    <property type="entry name" value="Cytochrome c"/>
    <property type="match status" value="1"/>
</dbReference>
<feature type="chain" id="PRO_5044645747" evidence="5">
    <location>
        <begin position="21"/>
        <end position="129"/>
    </location>
</feature>
<evidence type="ECO:0000256" key="5">
    <source>
        <dbReference type="SAM" id="SignalP"/>
    </source>
</evidence>
<dbReference type="EMBL" id="CP047491">
    <property type="protein sequence ID" value="QHQ40615.1"/>
    <property type="molecule type" value="Genomic_DNA"/>
</dbReference>
<feature type="domain" description="Cytochrome c" evidence="6">
    <location>
        <begin position="27"/>
        <end position="113"/>
    </location>
</feature>
<dbReference type="InterPro" id="IPR009056">
    <property type="entry name" value="Cyt_c-like_dom"/>
</dbReference>
<dbReference type="Pfam" id="PF00034">
    <property type="entry name" value="Cytochrom_C"/>
    <property type="match status" value="1"/>
</dbReference>
<dbReference type="Proteomes" id="UP000563601">
    <property type="component" value="Unassembled WGS sequence"/>
</dbReference>
<dbReference type="GO" id="GO:0020037">
    <property type="term" value="F:heme binding"/>
    <property type="evidence" value="ECO:0007669"/>
    <property type="project" value="InterPro"/>
</dbReference>
<dbReference type="GO" id="GO:0009055">
    <property type="term" value="F:electron transfer activity"/>
    <property type="evidence" value="ECO:0007669"/>
    <property type="project" value="InterPro"/>
</dbReference>
<evidence type="ECO:0000256" key="1">
    <source>
        <dbReference type="ARBA" id="ARBA00022617"/>
    </source>
</evidence>
<dbReference type="Proteomes" id="UP000464675">
    <property type="component" value="Chromosome"/>
</dbReference>
<dbReference type="Gene3D" id="1.10.760.10">
    <property type="entry name" value="Cytochrome c-like domain"/>
    <property type="match status" value="1"/>
</dbReference>
<reference evidence="8 9" key="1">
    <citation type="submission" date="2020-01" db="EMBL/GenBank/DDBJ databases">
        <title>The possibility of degradation of plastic by Microbulbifer hydrolyticus IRE-31.</title>
        <authorList>
            <person name="Liu L."/>
        </authorList>
    </citation>
    <scope>NUCLEOTIDE SEQUENCE [LARGE SCALE GENOMIC DNA]</scope>
    <source>
        <strain evidence="8 9">IRE-31</strain>
    </source>
</reference>
<dbReference type="RefSeq" id="WP_161859906.1">
    <property type="nucleotide sequence ID" value="NZ_CP047491.1"/>
</dbReference>